<sequence>MNRIAIGLLGMALSLSATPAFAQEAPGTIALSAEDRAAVLDAAANRPESELPINGLDRQIHGEVGMEIGSRGGRALYGSTIVPLGDNATAAFSFMTGQQGRWR</sequence>
<evidence type="ECO:0000313" key="2">
    <source>
        <dbReference type="EMBL" id="MDO6413177.1"/>
    </source>
</evidence>
<proteinExistence type="predicted"/>
<gene>
    <name evidence="2" type="ORF">Q4F19_02165</name>
</gene>
<evidence type="ECO:0000256" key="1">
    <source>
        <dbReference type="SAM" id="SignalP"/>
    </source>
</evidence>
<comment type="caution">
    <text evidence="2">The sequence shown here is derived from an EMBL/GenBank/DDBJ whole genome shotgun (WGS) entry which is preliminary data.</text>
</comment>
<dbReference type="RefSeq" id="WP_303539490.1">
    <property type="nucleotide sequence ID" value="NZ_JAUOTP010000001.1"/>
</dbReference>
<keyword evidence="1" id="KW-0732">Signal</keyword>
<organism evidence="2 3">
    <name type="scientific">Sphingomonas natans</name>
    <dbReference type="NCBI Taxonomy" id="3063330"/>
    <lineage>
        <taxon>Bacteria</taxon>
        <taxon>Pseudomonadati</taxon>
        <taxon>Pseudomonadota</taxon>
        <taxon>Alphaproteobacteria</taxon>
        <taxon>Sphingomonadales</taxon>
        <taxon>Sphingomonadaceae</taxon>
        <taxon>Sphingomonas</taxon>
    </lineage>
</organism>
<keyword evidence="3" id="KW-1185">Reference proteome</keyword>
<feature type="chain" id="PRO_5046038076" evidence="1">
    <location>
        <begin position="23"/>
        <end position="103"/>
    </location>
</feature>
<dbReference type="EMBL" id="JAUOTP010000001">
    <property type="protein sequence ID" value="MDO6413177.1"/>
    <property type="molecule type" value="Genomic_DNA"/>
</dbReference>
<feature type="signal peptide" evidence="1">
    <location>
        <begin position="1"/>
        <end position="22"/>
    </location>
</feature>
<name>A0ABT8Y4D3_9SPHN</name>
<reference evidence="2" key="1">
    <citation type="submission" date="2023-07" db="EMBL/GenBank/DDBJ databases">
        <authorList>
            <person name="Kim M."/>
        </authorList>
    </citation>
    <scope>NUCLEOTIDE SEQUENCE</scope>
    <source>
        <strain evidence="2">BIUV-7</strain>
    </source>
</reference>
<accession>A0ABT8Y4D3</accession>
<protein>
    <submittedName>
        <fullName evidence="2">Uncharacterized protein</fullName>
    </submittedName>
</protein>
<dbReference type="Proteomes" id="UP001169764">
    <property type="component" value="Unassembled WGS sequence"/>
</dbReference>
<evidence type="ECO:0000313" key="3">
    <source>
        <dbReference type="Proteomes" id="UP001169764"/>
    </source>
</evidence>